<evidence type="ECO:0000313" key="9">
    <source>
        <dbReference type="Proteomes" id="UP000294933"/>
    </source>
</evidence>
<keyword evidence="2 3" id="KW-0648">Protein biosynthesis</keyword>
<dbReference type="InterPro" id="IPR050802">
    <property type="entry name" value="EF-GSTs"/>
</dbReference>
<dbReference type="PROSITE" id="PS50405">
    <property type="entry name" value="GST_CTER"/>
    <property type="match status" value="1"/>
</dbReference>
<dbReference type="SUPFAM" id="SSF47616">
    <property type="entry name" value="GST C-terminal domain-like"/>
    <property type="match status" value="1"/>
</dbReference>
<organism evidence="8 9">
    <name type="scientific">Rickenella mellea</name>
    <dbReference type="NCBI Taxonomy" id="50990"/>
    <lineage>
        <taxon>Eukaryota</taxon>
        <taxon>Fungi</taxon>
        <taxon>Dikarya</taxon>
        <taxon>Basidiomycota</taxon>
        <taxon>Agaricomycotina</taxon>
        <taxon>Agaricomycetes</taxon>
        <taxon>Hymenochaetales</taxon>
        <taxon>Rickenellaceae</taxon>
        <taxon>Rickenella</taxon>
    </lineage>
</organism>
<gene>
    <name evidence="8" type="ORF">BD410DRAFT_768889</name>
</gene>
<dbReference type="GO" id="GO:0005634">
    <property type="term" value="C:nucleus"/>
    <property type="evidence" value="ECO:0007669"/>
    <property type="project" value="TreeGrafter"/>
</dbReference>
<dbReference type="SMART" id="SM01183">
    <property type="entry name" value="EF1G"/>
    <property type="match status" value="1"/>
</dbReference>
<feature type="region of interest" description="Disordered" evidence="4">
    <location>
        <begin position="234"/>
        <end position="269"/>
    </location>
</feature>
<evidence type="ECO:0000256" key="4">
    <source>
        <dbReference type="SAM" id="MobiDB-lite"/>
    </source>
</evidence>
<dbReference type="CDD" id="cd03044">
    <property type="entry name" value="GST_N_EF1Bgamma"/>
    <property type="match status" value="1"/>
</dbReference>
<feature type="compositionally biased region" description="Basic and acidic residues" evidence="4">
    <location>
        <begin position="234"/>
        <end position="244"/>
    </location>
</feature>
<dbReference type="CDD" id="cd03181">
    <property type="entry name" value="GST_C_EF1Bgamma_like"/>
    <property type="match status" value="1"/>
</dbReference>
<dbReference type="InterPro" id="IPR004045">
    <property type="entry name" value="Glutathione_S-Trfase_N"/>
</dbReference>
<evidence type="ECO:0000313" key="8">
    <source>
        <dbReference type="EMBL" id="TDL23562.1"/>
    </source>
</evidence>
<keyword evidence="9" id="KW-1185">Reference proteome</keyword>
<evidence type="ECO:0000259" key="6">
    <source>
        <dbReference type="PROSITE" id="PS50404"/>
    </source>
</evidence>
<dbReference type="Gene3D" id="3.30.70.1010">
    <property type="entry name" value="Translation elongation factor EF1B, gamma chain, conserved domain"/>
    <property type="match status" value="1"/>
</dbReference>
<dbReference type="InterPro" id="IPR001662">
    <property type="entry name" value="EF1B_G_C"/>
</dbReference>
<evidence type="ECO:0000259" key="5">
    <source>
        <dbReference type="PROSITE" id="PS50040"/>
    </source>
</evidence>
<dbReference type="PANTHER" id="PTHR43986">
    <property type="entry name" value="ELONGATION FACTOR 1-GAMMA"/>
    <property type="match status" value="1"/>
</dbReference>
<dbReference type="GO" id="GO:0003746">
    <property type="term" value="F:translation elongation factor activity"/>
    <property type="evidence" value="ECO:0007669"/>
    <property type="project" value="UniProtKB-UniRule"/>
</dbReference>
<dbReference type="STRING" id="50990.A0A4Y7Q8X7"/>
<dbReference type="InterPro" id="IPR036282">
    <property type="entry name" value="Glutathione-S-Trfase_C_sf"/>
</dbReference>
<feature type="compositionally biased region" description="Basic and acidic residues" evidence="4">
    <location>
        <begin position="254"/>
        <end position="263"/>
    </location>
</feature>
<dbReference type="InterPro" id="IPR010987">
    <property type="entry name" value="Glutathione-S-Trfase_C-like"/>
</dbReference>
<dbReference type="PROSITE" id="PS50404">
    <property type="entry name" value="GST_NTER"/>
    <property type="match status" value="1"/>
</dbReference>
<dbReference type="InterPro" id="IPR004046">
    <property type="entry name" value="GST_C"/>
</dbReference>
<feature type="domain" description="EF-1-gamma C-terminal" evidence="5">
    <location>
        <begin position="261"/>
        <end position="420"/>
    </location>
</feature>
<evidence type="ECO:0000256" key="2">
    <source>
        <dbReference type="ARBA" id="ARBA00022917"/>
    </source>
</evidence>
<dbReference type="Gene3D" id="1.20.1050.10">
    <property type="match status" value="1"/>
</dbReference>
<evidence type="ECO:0000256" key="3">
    <source>
        <dbReference type="PROSITE-ProRule" id="PRU00519"/>
    </source>
</evidence>
<dbReference type="SUPFAM" id="SSF89942">
    <property type="entry name" value="eEF1-gamma domain"/>
    <property type="match status" value="1"/>
</dbReference>
<dbReference type="FunFam" id="3.30.70.1010:FF:000001">
    <property type="entry name" value="Elongation factor 1-gamma 1"/>
    <property type="match status" value="1"/>
</dbReference>
<dbReference type="SFLD" id="SFLDS00019">
    <property type="entry name" value="Glutathione_Transferase_(cytos"/>
    <property type="match status" value="1"/>
</dbReference>
<dbReference type="InterPro" id="IPR040079">
    <property type="entry name" value="Glutathione_S-Trfase"/>
</dbReference>
<dbReference type="Pfam" id="PF00647">
    <property type="entry name" value="EF1G"/>
    <property type="match status" value="1"/>
</dbReference>
<dbReference type="GO" id="GO:0005737">
    <property type="term" value="C:cytoplasm"/>
    <property type="evidence" value="ECO:0007669"/>
    <property type="project" value="TreeGrafter"/>
</dbReference>
<feature type="domain" description="GST N-terminal" evidence="6">
    <location>
        <begin position="3"/>
        <end position="85"/>
    </location>
</feature>
<dbReference type="AlphaFoldDB" id="A0A4Y7Q8X7"/>
<dbReference type="InterPro" id="IPR036433">
    <property type="entry name" value="EF1B_G_C_sf"/>
</dbReference>
<dbReference type="SUPFAM" id="SSF52833">
    <property type="entry name" value="Thioredoxin-like"/>
    <property type="match status" value="1"/>
</dbReference>
<evidence type="ECO:0000256" key="1">
    <source>
        <dbReference type="ARBA" id="ARBA00022768"/>
    </source>
</evidence>
<dbReference type="FunFam" id="1.20.1050.10:FF:000006">
    <property type="entry name" value="Elongation factor 1 gamma"/>
    <property type="match status" value="1"/>
</dbReference>
<dbReference type="Pfam" id="PF00043">
    <property type="entry name" value="GST_C"/>
    <property type="match status" value="1"/>
</dbReference>
<keyword evidence="1 3" id="KW-0251">Elongation factor</keyword>
<proteinExistence type="predicted"/>
<protein>
    <submittedName>
        <fullName evidence="8">Elongation factor 1-gamma</fullName>
    </submittedName>
</protein>
<evidence type="ECO:0000259" key="7">
    <source>
        <dbReference type="PROSITE" id="PS50405"/>
    </source>
</evidence>
<reference evidence="8 9" key="1">
    <citation type="submission" date="2018-06" db="EMBL/GenBank/DDBJ databases">
        <title>A transcriptomic atlas of mushroom development highlights an independent origin of complex multicellularity.</title>
        <authorList>
            <consortium name="DOE Joint Genome Institute"/>
            <person name="Krizsan K."/>
            <person name="Almasi E."/>
            <person name="Merenyi Z."/>
            <person name="Sahu N."/>
            <person name="Viragh M."/>
            <person name="Koszo T."/>
            <person name="Mondo S."/>
            <person name="Kiss B."/>
            <person name="Balint B."/>
            <person name="Kues U."/>
            <person name="Barry K."/>
            <person name="Hegedus J.C."/>
            <person name="Henrissat B."/>
            <person name="Johnson J."/>
            <person name="Lipzen A."/>
            <person name="Ohm R."/>
            <person name="Nagy I."/>
            <person name="Pangilinan J."/>
            <person name="Yan J."/>
            <person name="Xiong Y."/>
            <person name="Grigoriev I.V."/>
            <person name="Hibbett D.S."/>
            <person name="Nagy L.G."/>
        </authorList>
    </citation>
    <scope>NUCLEOTIDE SEQUENCE [LARGE SCALE GENOMIC DNA]</scope>
    <source>
        <strain evidence="8 9">SZMC22713</strain>
    </source>
</reference>
<dbReference type="Proteomes" id="UP000294933">
    <property type="component" value="Unassembled WGS sequence"/>
</dbReference>
<sequence length="420" mass="47780">MAPIGTLYTIPNQGLGKRILAVAALADITVDQPENFAPFEDNKKPEFTSKFPHGMLPAFEGKDGFCLTEGPAIARYFASLAPNSNLLGTSPKEAALVDQWVSFGDLEIHPHTHYIAQLVYGHMTPYHQSYYNAMAERQIRSFGTLEKHLSTRTFLVSERITLADISIASVLQYVFQLTFDAPLRARHPNTVRFYETVVNQPKLKGIFGETEHIEKAKQHVPPLKEKKEVCCDRTKAEKKPKAKDQDDDDDDVDLVPHEPRAKNPLDSLPKSEFNLEDWKRAYSNMDTRGPGGSLEWFYQKFDKEGFSIWRVDFKYNQELTQVFMSSNQIGGFFNRLEASRKYLFGSMGVLGTSNNSIISGVFVLRGQDIKPVVEVAPDWESYEFTRIELENAEDKRFFEAALAWDLEIGDKQWADGKNFK</sequence>
<dbReference type="PANTHER" id="PTHR43986:SF1">
    <property type="entry name" value="ELONGATION FACTOR 1-GAMMA"/>
    <property type="match status" value="1"/>
</dbReference>
<accession>A0A4Y7Q8X7</accession>
<name>A0A4Y7Q8X7_9AGAM</name>
<dbReference type="PROSITE" id="PS50040">
    <property type="entry name" value="EF1G_C"/>
    <property type="match status" value="1"/>
</dbReference>
<dbReference type="VEuPathDB" id="FungiDB:BD410DRAFT_768889"/>
<feature type="domain" description="GST C-terminal" evidence="7">
    <location>
        <begin position="90"/>
        <end position="223"/>
    </location>
</feature>
<dbReference type="Gene3D" id="3.40.30.10">
    <property type="entry name" value="Glutaredoxin"/>
    <property type="match status" value="1"/>
</dbReference>
<dbReference type="InterPro" id="IPR036249">
    <property type="entry name" value="Thioredoxin-like_sf"/>
</dbReference>
<dbReference type="EMBL" id="ML170170">
    <property type="protein sequence ID" value="TDL23562.1"/>
    <property type="molecule type" value="Genomic_DNA"/>
</dbReference>
<dbReference type="OrthoDB" id="249703at2759"/>
<dbReference type="Pfam" id="PF02798">
    <property type="entry name" value="GST_N"/>
    <property type="match status" value="1"/>
</dbReference>